<name>A0AAD0UDE9_9BURK</name>
<accession>A0AAD0UDE9</accession>
<protein>
    <submittedName>
        <fullName evidence="1">Uncharacterized protein</fullName>
    </submittedName>
</protein>
<proteinExistence type="predicted"/>
<gene>
    <name evidence="1" type="ORF">RC54_03910</name>
</gene>
<evidence type="ECO:0000313" key="1">
    <source>
        <dbReference type="EMBL" id="AYR26906.1"/>
    </source>
</evidence>
<evidence type="ECO:0000313" key="2">
    <source>
        <dbReference type="Proteomes" id="UP000269199"/>
    </source>
</evidence>
<dbReference type="Proteomes" id="UP000269199">
    <property type="component" value="Chromosome"/>
</dbReference>
<sequence length="79" mass="9471">MRIDWFNVFADLKRAGWSMYRIDEQLNISKSTLMGWKEGAEPKHFDGERLIQLWTDVTGQKREQLPVERRMPSAYQARR</sequence>
<dbReference type="EMBL" id="CP024996">
    <property type="protein sequence ID" value="AYR26906.1"/>
    <property type="molecule type" value="Genomic_DNA"/>
</dbReference>
<organism evidence="1 2">
    <name type="scientific">Herbaspirillum rubrisubalbicans</name>
    <dbReference type="NCBI Taxonomy" id="80842"/>
    <lineage>
        <taxon>Bacteria</taxon>
        <taxon>Pseudomonadati</taxon>
        <taxon>Pseudomonadota</taxon>
        <taxon>Betaproteobacteria</taxon>
        <taxon>Burkholderiales</taxon>
        <taxon>Oxalobacteraceae</taxon>
        <taxon>Herbaspirillum</taxon>
    </lineage>
</organism>
<dbReference type="AlphaFoldDB" id="A0AAD0UDE9"/>
<reference evidence="1 2" key="1">
    <citation type="submission" date="2017-11" db="EMBL/GenBank/DDBJ databases">
        <title>Complete genome sequence of Herbaspirillum rubrisubalbicans DSM 11543.</title>
        <authorList>
            <person name="Chen M."/>
            <person name="An Q."/>
        </authorList>
    </citation>
    <scope>NUCLEOTIDE SEQUENCE [LARGE SCALE GENOMIC DNA]</scope>
    <source>
        <strain evidence="1 2">DSM 11543</strain>
    </source>
</reference>